<comment type="caution">
    <text evidence="2">The sequence shown here is derived from an EMBL/GenBank/DDBJ whole genome shotgun (WGS) entry which is preliminary data.</text>
</comment>
<feature type="region of interest" description="Disordered" evidence="1">
    <location>
        <begin position="1"/>
        <end position="21"/>
    </location>
</feature>
<name>A0A090MBE7_9HYPO</name>
<proteinExistence type="predicted"/>
<evidence type="ECO:0000313" key="2">
    <source>
        <dbReference type="EMBL" id="CEG04458.1"/>
    </source>
</evidence>
<evidence type="ECO:0000256" key="1">
    <source>
        <dbReference type="SAM" id="MobiDB-lite"/>
    </source>
</evidence>
<protein>
    <submittedName>
        <fullName evidence="2">WGS project CBMI000000000 data, contig CS3069_c001206</fullName>
    </submittedName>
</protein>
<sequence>MVALAAWTPSTDEDRLSEPQSTRTRLAFNGLASVLSRARKTLLIQRGRRKLTGSVKRASRADRHTRKKVV</sequence>
<dbReference type="EMBL" id="CBMI010001204">
    <property type="protein sequence ID" value="CEG04458.1"/>
    <property type="molecule type" value="Genomic_DNA"/>
</dbReference>
<reference evidence="2" key="1">
    <citation type="submission" date="2013-05" db="EMBL/GenBank/DDBJ databases">
        <title>Draft genome sequences of six wheat associated Fusarium spp. isolates.</title>
        <authorList>
            <person name="Moolhuijzen P.M."/>
            <person name="Manners J.M."/>
            <person name="Wilcox S."/>
            <person name="Bellgard M.I."/>
            <person name="Gardiner D.M."/>
        </authorList>
    </citation>
    <scope>NUCLEOTIDE SEQUENCE</scope>
    <source>
        <strain evidence="2">CS3069</strain>
    </source>
</reference>
<dbReference type="AlphaFoldDB" id="A0A090MBE7"/>
<organism evidence="2">
    <name type="scientific">Fusarium clavum</name>
    <dbReference type="NCBI Taxonomy" id="2594811"/>
    <lineage>
        <taxon>Eukaryota</taxon>
        <taxon>Fungi</taxon>
        <taxon>Dikarya</taxon>
        <taxon>Ascomycota</taxon>
        <taxon>Pezizomycotina</taxon>
        <taxon>Sordariomycetes</taxon>
        <taxon>Hypocreomycetidae</taxon>
        <taxon>Hypocreales</taxon>
        <taxon>Nectriaceae</taxon>
        <taxon>Fusarium</taxon>
        <taxon>Fusarium incarnatum-equiseti species complex</taxon>
    </lineage>
</organism>
<gene>
    <name evidence="2" type="ORF">BN850_0052610</name>
</gene>
<feature type="region of interest" description="Disordered" evidence="1">
    <location>
        <begin position="48"/>
        <end position="70"/>
    </location>
</feature>
<accession>A0A090MBE7</accession>